<accession>H2EE93</accession>
<keyword evidence="1" id="KW-0255">Endonuclease</keyword>
<dbReference type="GO" id="GO:0004519">
    <property type="term" value="F:endonuclease activity"/>
    <property type="evidence" value="ECO:0007669"/>
    <property type="project" value="UniProtKB-KW"/>
</dbReference>
<organism evidence="1">
    <name type="scientific">Moumouvirus sp. 'Monve'</name>
    <dbReference type="NCBI Taxonomy" id="1128131"/>
    <lineage>
        <taxon>Viruses</taxon>
        <taxon>Varidnaviria</taxon>
        <taxon>Bamfordvirae</taxon>
        <taxon>Nucleocytoviricota</taxon>
        <taxon>Megaviricetes</taxon>
        <taxon>Imitervirales</taxon>
        <taxon>Mimiviridae</taxon>
        <taxon>Megamimivirinae</taxon>
        <taxon>Moumouvirus</taxon>
    </lineage>
</organism>
<proteinExistence type="predicted"/>
<keyword evidence="1" id="KW-0378">Hydrolase</keyword>
<keyword evidence="1" id="KW-0540">Nuclease</keyword>
<reference evidence="1" key="1">
    <citation type="submission" date="2011-10" db="EMBL/GenBank/DDBJ databases">
        <title>Provirophages and transpovirons: unique mobilome of giant viruses.</title>
        <authorList>
            <person name="Desnues C."/>
            <person name="LaScola B."/>
            <person name="Yutin N."/>
            <person name="Fournous G."/>
            <person name="Koonin E."/>
            <person name="Raoult D."/>
        </authorList>
    </citation>
    <scope>NUCLEOTIDE SEQUENCE</scope>
    <source>
        <strain evidence="1">Mv13-mv</strain>
    </source>
</reference>
<gene>
    <name evidence="1" type="ORF">mv_R511</name>
</gene>
<evidence type="ECO:0000313" key="1">
    <source>
        <dbReference type="EMBL" id="AEX62716.1"/>
    </source>
</evidence>
<sequence>MNLNYYNQEIDRILWDVVGNDYFTDKDLDDIINLITETIYLYHKSLSKTKLKMIVRFLIESKHIKQYIYDKSSEFNIIKLTKEKIKPMIMTFIQYHLTKYLQQKILHQIILHQIILMIKLI</sequence>
<name>H2EE93_9VIRU</name>
<dbReference type="EMBL" id="JN885998">
    <property type="protein sequence ID" value="AEX62716.1"/>
    <property type="molecule type" value="Genomic_DNA"/>
</dbReference>
<protein>
    <submittedName>
        <fullName evidence="1">Putative phage-type endonuclease</fullName>
    </submittedName>
</protein>